<reference evidence="1" key="1">
    <citation type="submission" date="2014-01" db="EMBL/GenBank/DDBJ databases">
        <authorList>
            <person name="Brown-Elliot B."/>
            <person name="Wallace R."/>
            <person name="Lenaerts A."/>
            <person name="Ordway D."/>
            <person name="DeGroote M.A."/>
            <person name="Parker T."/>
            <person name="Sizemore C."/>
            <person name="Tallon L.J."/>
            <person name="Sadzewicz L.K."/>
            <person name="Sengamalay N."/>
            <person name="Fraser C.M."/>
            <person name="Hine E."/>
            <person name="Shefchek K.A."/>
            <person name="Das S.P."/>
            <person name="Tettelin H."/>
        </authorList>
    </citation>
    <scope>NUCLEOTIDE SEQUENCE [LARGE SCALE GENOMIC DNA]</scope>
    <source>
        <strain evidence="1">4042</strain>
    </source>
</reference>
<comment type="caution">
    <text evidence="1">The sequence shown here is derived from an EMBL/GenBank/DDBJ whole genome shotgun (WGS) entry which is preliminary data.</text>
</comment>
<accession>X8DAF2</accession>
<dbReference type="Pfam" id="PF13242">
    <property type="entry name" value="Hydrolase_like"/>
    <property type="match status" value="1"/>
</dbReference>
<gene>
    <name evidence="1" type="ORF">I553_8071</name>
</gene>
<evidence type="ECO:0000313" key="1">
    <source>
        <dbReference type="EMBL" id="EUA65607.1"/>
    </source>
</evidence>
<dbReference type="InterPro" id="IPR023214">
    <property type="entry name" value="HAD_sf"/>
</dbReference>
<dbReference type="EMBL" id="JAOB01000026">
    <property type="protein sequence ID" value="EUA65607.1"/>
    <property type="molecule type" value="Genomic_DNA"/>
</dbReference>
<sequence length="54" mass="5659">MVGDRWHDVEGAAAHGIDTVVVGWGYGQADFAEDRAPGATHVATVAELRRALGV</sequence>
<dbReference type="InterPro" id="IPR036412">
    <property type="entry name" value="HAD-like_sf"/>
</dbReference>
<organism evidence="1">
    <name type="scientific">Mycobacterium xenopi 4042</name>
    <dbReference type="NCBI Taxonomy" id="1299334"/>
    <lineage>
        <taxon>Bacteria</taxon>
        <taxon>Bacillati</taxon>
        <taxon>Actinomycetota</taxon>
        <taxon>Actinomycetes</taxon>
        <taxon>Mycobacteriales</taxon>
        <taxon>Mycobacteriaceae</taxon>
        <taxon>Mycobacterium</taxon>
    </lineage>
</organism>
<dbReference type="SUPFAM" id="SSF56784">
    <property type="entry name" value="HAD-like"/>
    <property type="match status" value="1"/>
</dbReference>
<dbReference type="Gene3D" id="3.40.50.1000">
    <property type="entry name" value="HAD superfamily/HAD-like"/>
    <property type="match status" value="1"/>
</dbReference>
<dbReference type="AlphaFoldDB" id="X8DAF2"/>
<proteinExistence type="predicted"/>
<protein>
    <submittedName>
        <fullName evidence="1">HAD-hyrolase-like family protein</fullName>
    </submittedName>
</protein>
<name>X8DAF2_MYCXE</name>